<dbReference type="Proteomes" id="UP000288805">
    <property type="component" value="Unassembled WGS sequence"/>
</dbReference>
<accession>A0A438EN09</accession>
<dbReference type="PANTHER" id="PTHR11439:SF467">
    <property type="entry name" value="INTEGRASE CATALYTIC DOMAIN-CONTAINING PROTEIN"/>
    <property type="match status" value="1"/>
</dbReference>
<proteinExistence type="predicted"/>
<evidence type="ECO:0000313" key="2">
    <source>
        <dbReference type="EMBL" id="RVW49104.1"/>
    </source>
</evidence>
<keyword evidence="1" id="KW-1133">Transmembrane helix</keyword>
<evidence type="ECO:0000256" key="1">
    <source>
        <dbReference type="SAM" id="Phobius"/>
    </source>
</evidence>
<keyword evidence="1" id="KW-0812">Transmembrane</keyword>
<dbReference type="AlphaFoldDB" id="A0A438EN09"/>
<organism evidence="2 3">
    <name type="scientific">Vitis vinifera</name>
    <name type="common">Grape</name>
    <dbReference type="NCBI Taxonomy" id="29760"/>
    <lineage>
        <taxon>Eukaryota</taxon>
        <taxon>Viridiplantae</taxon>
        <taxon>Streptophyta</taxon>
        <taxon>Embryophyta</taxon>
        <taxon>Tracheophyta</taxon>
        <taxon>Spermatophyta</taxon>
        <taxon>Magnoliopsida</taxon>
        <taxon>eudicotyledons</taxon>
        <taxon>Gunneridae</taxon>
        <taxon>Pentapetalae</taxon>
        <taxon>rosids</taxon>
        <taxon>Vitales</taxon>
        <taxon>Vitaceae</taxon>
        <taxon>Viteae</taxon>
        <taxon>Vitis</taxon>
    </lineage>
</organism>
<dbReference type="EMBL" id="QGNW01001232">
    <property type="protein sequence ID" value="RVW49104.1"/>
    <property type="molecule type" value="Genomic_DNA"/>
</dbReference>
<feature type="transmembrane region" description="Helical" evidence="1">
    <location>
        <begin position="80"/>
        <end position="97"/>
    </location>
</feature>
<protein>
    <submittedName>
        <fullName evidence="2">Retrovirus-related Pol polyprotein from transposon TNT 1-94</fullName>
    </submittedName>
</protein>
<comment type="caution">
    <text evidence="2">The sequence shown here is derived from an EMBL/GenBank/DDBJ whole genome shotgun (WGS) entry which is preliminary data.</text>
</comment>
<evidence type="ECO:0000313" key="3">
    <source>
        <dbReference type="Proteomes" id="UP000288805"/>
    </source>
</evidence>
<reference evidence="2 3" key="1">
    <citation type="journal article" date="2018" name="PLoS Genet.">
        <title>Population sequencing reveals clonal diversity and ancestral inbreeding in the grapevine cultivar Chardonnay.</title>
        <authorList>
            <person name="Roach M.J."/>
            <person name="Johnson D.L."/>
            <person name="Bohlmann J."/>
            <person name="van Vuuren H.J."/>
            <person name="Jones S.J."/>
            <person name="Pretorius I.S."/>
            <person name="Schmidt S.A."/>
            <person name="Borneman A.R."/>
        </authorList>
    </citation>
    <scope>NUCLEOTIDE SEQUENCE [LARGE SCALE GENOMIC DNA]</scope>
    <source>
        <strain evidence="3">cv. Chardonnay</strain>
        <tissue evidence="2">Leaf</tissue>
    </source>
</reference>
<gene>
    <name evidence="2" type="primary">POLX_285</name>
    <name evidence="2" type="ORF">CK203_084424</name>
</gene>
<dbReference type="CDD" id="cd09272">
    <property type="entry name" value="RNase_HI_RT_Ty1"/>
    <property type="match status" value="1"/>
</dbReference>
<sequence length="105" mass="11712">MKDYILVYLYDELLPFGYVDSDFQSNRDSRKSTSGFLFTLGGKVVSWRSVKQSCITESIINAKYVVASKALKEVIWLQKFLIGLGIVPLLVLPLVLFCDNSGAVA</sequence>
<dbReference type="PANTHER" id="PTHR11439">
    <property type="entry name" value="GAG-POL-RELATED RETROTRANSPOSON"/>
    <property type="match status" value="1"/>
</dbReference>
<keyword evidence="1" id="KW-0472">Membrane</keyword>
<name>A0A438EN09_VITVI</name>